<dbReference type="SUPFAM" id="SSF46785">
    <property type="entry name" value="Winged helix' DNA-binding domain"/>
    <property type="match status" value="1"/>
</dbReference>
<dbReference type="InterPro" id="IPR014036">
    <property type="entry name" value="DeoR-like_C"/>
</dbReference>
<dbReference type="EMBL" id="LAZR01008819">
    <property type="protein sequence ID" value="KKM76377.1"/>
    <property type="molecule type" value="Genomic_DNA"/>
</dbReference>
<keyword evidence="2" id="KW-0238">DNA-binding</keyword>
<dbReference type="InterPro" id="IPR001034">
    <property type="entry name" value="DeoR_HTH"/>
</dbReference>
<dbReference type="GO" id="GO:0003700">
    <property type="term" value="F:DNA-binding transcription factor activity"/>
    <property type="evidence" value="ECO:0007669"/>
    <property type="project" value="InterPro"/>
</dbReference>
<dbReference type="SMART" id="SM01134">
    <property type="entry name" value="DeoRC"/>
    <property type="match status" value="1"/>
</dbReference>
<dbReference type="PANTHER" id="PTHR30363:SF44">
    <property type="entry name" value="AGA OPERON TRANSCRIPTIONAL REPRESSOR-RELATED"/>
    <property type="match status" value="1"/>
</dbReference>
<sequence>MLKEERQQKILSEVELHNRILLTDIAETLDVSIDTVRRDVKELDGDHKLRKVHGGAISLGFTTNSTRNTNVYKLAEKSVIAEKASTLLKDGAVIFIDGGTTCLELTRLLPTTPELTCFTHSLPVAMELLHKPNVSVIMVGGQVSKESQTSVGASAIHQLSEIRVDFSFIGTGYVDSQYGLTEFDWDIVQVKKAVIKCAKKTVLLSISEKLNSQHRYKTCDINAINTMITELSPENKLLNPFRQHDIRLL</sequence>
<reference evidence="5" key="1">
    <citation type="journal article" date="2015" name="Nature">
        <title>Complex archaea that bridge the gap between prokaryotes and eukaryotes.</title>
        <authorList>
            <person name="Spang A."/>
            <person name="Saw J.H."/>
            <person name="Jorgensen S.L."/>
            <person name="Zaremba-Niedzwiedzka K."/>
            <person name="Martijn J."/>
            <person name="Lind A.E."/>
            <person name="van Eijk R."/>
            <person name="Schleper C."/>
            <person name="Guy L."/>
            <person name="Ettema T.J."/>
        </authorList>
    </citation>
    <scope>NUCLEOTIDE SEQUENCE</scope>
</reference>
<dbReference type="Pfam" id="PF08220">
    <property type="entry name" value="HTH_DeoR"/>
    <property type="match status" value="1"/>
</dbReference>
<dbReference type="InterPro" id="IPR036390">
    <property type="entry name" value="WH_DNA-bd_sf"/>
</dbReference>
<name>A0A0F9N4G8_9ZZZZ</name>
<evidence type="ECO:0000256" key="1">
    <source>
        <dbReference type="ARBA" id="ARBA00023015"/>
    </source>
</evidence>
<dbReference type="Pfam" id="PF00455">
    <property type="entry name" value="DeoRC"/>
    <property type="match status" value="1"/>
</dbReference>
<evidence type="ECO:0000256" key="2">
    <source>
        <dbReference type="ARBA" id="ARBA00023125"/>
    </source>
</evidence>
<dbReference type="InterPro" id="IPR037171">
    <property type="entry name" value="NagB/RpiA_transferase-like"/>
</dbReference>
<dbReference type="Gene3D" id="3.40.50.1360">
    <property type="match status" value="1"/>
</dbReference>
<gene>
    <name evidence="5" type="ORF">LCGC14_1380740</name>
</gene>
<proteinExistence type="predicted"/>
<dbReference type="PROSITE" id="PS51000">
    <property type="entry name" value="HTH_DEOR_2"/>
    <property type="match status" value="1"/>
</dbReference>
<feature type="domain" description="HTH deoR-type" evidence="4">
    <location>
        <begin position="3"/>
        <end position="58"/>
    </location>
</feature>
<dbReference type="GO" id="GO:0003677">
    <property type="term" value="F:DNA binding"/>
    <property type="evidence" value="ECO:0007669"/>
    <property type="project" value="UniProtKB-KW"/>
</dbReference>
<dbReference type="AlphaFoldDB" id="A0A0F9N4G8"/>
<dbReference type="PRINTS" id="PR00037">
    <property type="entry name" value="HTHLACR"/>
</dbReference>
<keyword evidence="1" id="KW-0805">Transcription regulation</keyword>
<accession>A0A0F9N4G8</accession>
<comment type="caution">
    <text evidence="5">The sequence shown here is derived from an EMBL/GenBank/DDBJ whole genome shotgun (WGS) entry which is preliminary data.</text>
</comment>
<dbReference type="InterPro" id="IPR050313">
    <property type="entry name" value="Carb_Metab_HTH_regulators"/>
</dbReference>
<dbReference type="InterPro" id="IPR018356">
    <property type="entry name" value="Tscrpt_reg_HTH_DeoR_CS"/>
</dbReference>
<dbReference type="Gene3D" id="1.10.10.10">
    <property type="entry name" value="Winged helix-like DNA-binding domain superfamily/Winged helix DNA-binding domain"/>
    <property type="match status" value="1"/>
</dbReference>
<dbReference type="SUPFAM" id="SSF100950">
    <property type="entry name" value="NagB/RpiA/CoA transferase-like"/>
    <property type="match status" value="1"/>
</dbReference>
<evidence type="ECO:0000256" key="3">
    <source>
        <dbReference type="ARBA" id="ARBA00023163"/>
    </source>
</evidence>
<dbReference type="PANTHER" id="PTHR30363">
    <property type="entry name" value="HTH-TYPE TRANSCRIPTIONAL REGULATOR SRLR-RELATED"/>
    <property type="match status" value="1"/>
</dbReference>
<dbReference type="SMART" id="SM00420">
    <property type="entry name" value="HTH_DEOR"/>
    <property type="match status" value="1"/>
</dbReference>
<organism evidence="5">
    <name type="scientific">marine sediment metagenome</name>
    <dbReference type="NCBI Taxonomy" id="412755"/>
    <lineage>
        <taxon>unclassified sequences</taxon>
        <taxon>metagenomes</taxon>
        <taxon>ecological metagenomes</taxon>
    </lineage>
</organism>
<protein>
    <recommendedName>
        <fullName evidence="4">HTH deoR-type domain-containing protein</fullName>
    </recommendedName>
</protein>
<dbReference type="InterPro" id="IPR036388">
    <property type="entry name" value="WH-like_DNA-bd_sf"/>
</dbReference>
<evidence type="ECO:0000313" key="5">
    <source>
        <dbReference type="EMBL" id="KKM76377.1"/>
    </source>
</evidence>
<evidence type="ECO:0000259" key="4">
    <source>
        <dbReference type="PROSITE" id="PS51000"/>
    </source>
</evidence>
<keyword evidence="3" id="KW-0804">Transcription</keyword>
<dbReference type="PROSITE" id="PS00894">
    <property type="entry name" value="HTH_DEOR_1"/>
    <property type="match status" value="1"/>
</dbReference>